<dbReference type="EMBL" id="JARXVH010000044">
    <property type="protein sequence ID" value="MDH6222808.1"/>
    <property type="molecule type" value="Genomic_DNA"/>
</dbReference>
<protein>
    <recommendedName>
        <fullName evidence="4">NACHT domain-containing protein</fullName>
    </recommendedName>
</protein>
<organism evidence="2 3">
    <name type="scientific">Streptomyces pseudovenezuelae</name>
    <dbReference type="NCBI Taxonomy" id="67350"/>
    <lineage>
        <taxon>Bacteria</taxon>
        <taxon>Bacillati</taxon>
        <taxon>Actinomycetota</taxon>
        <taxon>Actinomycetes</taxon>
        <taxon>Kitasatosporales</taxon>
        <taxon>Streptomycetaceae</taxon>
        <taxon>Streptomyces</taxon>
        <taxon>Streptomyces aurantiacus group</taxon>
    </lineage>
</organism>
<dbReference type="Gene3D" id="3.40.50.300">
    <property type="entry name" value="P-loop containing nucleotide triphosphate hydrolases"/>
    <property type="match status" value="1"/>
</dbReference>
<evidence type="ECO:0000313" key="3">
    <source>
        <dbReference type="Proteomes" id="UP001160499"/>
    </source>
</evidence>
<keyword evidence="3" id="KW-1185">Reference proteome</keyword>
<feature type="compositionally biased region" description="Low complexity" evidence="1">
    <location>
        <begin position="415"/>
        <end position="430"/>
    </location>
</feature>
<evidence type="ECO:0000256" key="1">
    <source>
        <dbReference type="SAM" id="MobiDB-lite"/>
    </source>
</evidence>
<feature type="region of interest" description="Disordered" evidence="1">
    <location>
        <begin position="415"/>
        <end position="439"/>
    </location>
</feature>
<comment type="caution">
    <text evidence="2">The sequence shown here is derived from an EMBL/GenBank/DDBJ whole genome shotgun (WGS) entry which is preliminary data.</text>
</comment>
<dbReference type="Proteomes" id="UP001160499">
    <property type="component" value="Unassembled WGS sequence"/>
</dbReference>
<evidence type="ECO:0008006" key="4">
    <source>
        <dbReference type="Google" id="ProtNLM"/>
    </source>
</evidence>
<gene>
    <name evidence="2" type="ORF">M2283_010160</name>
</gene>
<sequence>MDDCHRGRLGWCFLYMHGNPSRGSSVRDASTGQGNYLYERLTEKHFQRLCAALLAHVHPDIRCYPVGHSDGGRDMTLTDGAEAVVYQVKWTSKPAQDPVSWLSAAVKEEADNIRRLVKGGATRYVLITSVAGTAVPGRGSMDRLDAELARYERDFSIPMQVWWRSDVDARVDAAPTELKWAYSDMLAGHDLVRYFIHGAQTAAQDQGLRTLLMNVIATQWGEDSKVKFKQVELTTHNLDDLFVDVGATRVAEPSNLRRPLPVQLELGQDPADLSGAARYLLRADRPYTLVRGEPGQGKSTLSQYLCQRHREAYLNEADAPATHPAVHEQPADPRIALRVDLHDYAAWLAGQDPFADEMAPAKKRLRHDGQLERFLAAFLTAHSGGLPADTTTVHDLLRRLPVLVVLDGLDEVASPAPANASSARSTASRPGCAPPSTPS</sequence>
<proteinExistence type="predicted"/>
<accession>A0ABT6M2T6</accession>
<dbReference type="InterPro" id="IPR027417">
    <property type="entry name" value="P-loop_NTPase"/>
</dbReference>
<evidence type="ECO:0000313" key="2">
    <source>
        <dbReference type="EMBL" id="MDH6222808.1"/>
    </source>
</evidence>
<reference evidence="2 3" key="1">
    <citation type="submission" date="2023-04" db="EMBL/GenBank/DDBJ databases">
        <title>Forest soil microbial communities from Buena Vista Peninsula, Colon Province, Panama.</title>
        <authorList>
            <person name="Bouskill N."/>
        </authorList>
    </citation>
    <scope>NUCLEOTIDE SEQUENCE [LARGE SCALE GENOMIC DNA]</scope>
    <source>
        <strain evidence="2 3">GGS1</strain>
    </source>
</reference>
<name>A0ABT6M2T6_9ACTN</name>